<name>A0ABV9GN59_9BACL</name>
<organism evidence="7 8">
    <name type="scientific">Camelliibacillus cellulosilyticus</name>
    <dbReference type="NCBI Taxonomy" id="2174486"/>
    <lineage>
        <taxon>Bacteria</taxon>
        <taxon>Bacillati</taxon>
        <taxon>Bacillota</taxon>
        <taxon>Bacilli</taxon>
        <taxon>Bacillales</taxon>
        <taxon>Sporolactobacillaceae</taxon>
        <taxon>Camelliibacillus</taxon>
    </lineage>
</organism>
<dbReference type="InterPro" id="IPR013249">
    <property type="entry name" value="RNA_pol_sigma70_r4_t2"/>
</dbReference>
<comment type="caution">
    <text evidence="7">The sequence shown here is derived from an EMBL/GenBank/DDBJ whole genome shotgun (WGS) entry which is preliminary data.</text>
</comment>
<feature type="domain" description="RNA polymerase sigma factor 70 region 4 type 2" evidence="6">
    <location>
        <begin position="122"/>
        <end position="168"/>
    </location>
</feature>
<dbReference type="Gene3D" id="1.10.1740.10">
    <property type="match status" value="1"/>
</dbReference>
<evidence type="ECO:0000256" key="1">
    <source>
        <dbReference type="ARBA" id="ARBA00010641"/>
    </source>
</evidence>
<reference evidence="8" key="1">
    <citation type="journal article" date="2019" name="Int. J. Syst. Evol. Microbiol.">
        <title>The Global Catalogue of Microorganisms (GCM) 10K type strain sequencing project: providing services to taxonomists for standard genome sequencing and annotation.</title>
        <authorList>
            <consortium name="The Broad Institute Genomics Platform"/>
            <consortium name="The Broad Institute Genome Sequencing Center for Infectious Disease"/>
            <person name="Wu L."/>
            <person name="Ma J."/>
        </authorList>
    </citation>
    <scope>NUCLEOTIDE SEQUENCE [LARGE SCALE GENOMIC DNA]</scope>
    <source>
        <strain evidence="8">CGMCC 1.16306</strain>
    </source>
</reference>
<dbReference type="SUPFAM" id="SSF88946">
    <property type="entry name" value="Sigma2 domain of RNA polymerase sigma factors"/>
    <property type="match status" value="1"/>
</dbReference>
<comment type="similarity">
    <text evidence="1">Belongs to the sigma-70 factor family. ECF subfamily.</text>
</comment>
<dbReference type="EMBL" id="JBHSFW010000001">
    <property type="protein sequence ID" value="MFC4618346.1"/>
    <property type="molecule type" value="Genomic_DNA"/>
</dbReference>
<dbReference type="InterPro" id="IPR014284">
    <property type="entry name" value="RNA_pol_sigma-70_dom"/>
</dbReference>
<dbReference type="InterPro" id="IPR013324">
    <property type="entry name" value="RNA_pol_sigma_r3/r4-like"/>
</dbReference>
<dbReference type="NCBIfam" id="TIGR02937">
    <property type="entry name" value="sigma70-ECF"/>
    <property type="match status" value="1"/>
</dbReference>
<dbReference type="Gene3D" id="1.10.10.10">
    <property type="entry name" value="Winged helix-like DNA-binding domain superfamily/Winged helix DNA-binding domain"/>
    <property type="match status" value="1"/>
</dbReference>
<dbReference type="RefSeq" id="WP_376845341.1">
    <property type="nucleotide sequence ID" value="NZ_JBHSFW010000001.1"/>
</dbReference>
<evidence type="ECO:0000259" key="5">
    <source>
        <dbReference type="Pfam" id="PF04542"/>
    </source>
</evidence>
<dbReference type="InterPro" id="IPR007627">
    <property type="entry name" value="RNA_pol_sigma70_r2"/>
</dbReference>
<dbReference type="Pfam" id="PF08281">
    <property type="entry name" value="Sigma70_r4_2"/>
    <property type="match status" value="1"/>
</dbReference>
<evidence type="ECO:0000313" key="8">
    <source>
        <dbReference type="Proteomes" id="UP001596022"/>
    </source>
</evidence>
<sequence length="179" mass="20912">MEPRVAMTLDQEEMVEKLIEHYGRALMNFAFTYLKDWAQAEDAVQEVLIKWYQKGSALREPAALKQWLYRTTANQCKDMLRKTGRGFSLIERLKFHHDQPVMETPESFLVNRDMQLGVVQKVLTLPIKYREVTILFYYEELTTNDIAALLKINRSTVKTRLSRARELLKGKLEGGGRDE</sequence>
<keyword evidence="4" id="KW-0804">Transcription</keyword>
<evidence type="ECO:0000313" key="7">
    <source>
        <dbReference type="EMBL" id="MFC4618346.1"/>
    </source>
</evidence>
<keyword evidence="2" id="KW-0805">Transcription regulation</keyword>
<dbReference type="PANTHER" id="PTHR43133">
    <property type="entry name" value="RNA POLYMERASE ECF-TYPE SIGMA FACTO"/>
    <property type="match status" value="1"/>
</dbReference>
<dbReference type="InterPro" id="IPR036388">
    <property type="entry name" value="WH-like_DNA-bd_sf"/>
</dbReference>
<dbReference type="Proteomes" id="UP001596022">
    <property type="component" value="Unassembled WGS sequence"/>
</dbReference>
<dbReference type="CDD" id="cd06171">
    <property type="entry name" value="Sigma70_r4"/>
    <property type="match status" value="1"/>
</dbReference>
<keyword evidence="3" id="KW-0731">Sigma factor</keyword>
<protein>
    <submittedName>
        <fullName evidence="7">Sigma-70 family RNA polymerase sigma factor</fullName>
    </submittedName>
</protein>
<dbReference type="InterPro" id="IPR039425">
    <property type="entry name" value="RNA_pol_sigma-70-like"/>
</dbReference>
<accession>A0ABV9GN59</accession>
<evidence type="ECO:0000256" key="4">
    <source>
        <dbReference type="ARBA" id="ARBA00023163"/>
    </source>
</evidence>
<dbReference type="PANTHER" id="PTHR43133:SF60">
    <property type="entry name" value="RNA POLYMERASE SIGMA FACTOR SIGV"/>
    <property type="match status" value="1"/>
</dbReference>
<evidence type="ECO:0000259" key="6">
    <source>
        <dbReference type="Pfam" id="PF08281"/>
    </source>
</evidence>
<proteinExistence type="inferred from homology"/>
<dbReference type="SUPFAM" id="SSF88659">
    <property type="entry name" value="Sigma3 and sigma4 domains of RNA polymerase sigma factors"/>
    <property type="match status" value="1"/>
</dbReference>
<evidence type="ECO:0000256" key="3">
    <source>
        <dbReference type="ARBA" id="ARBA00023082"/>
    </source>
</evidence>
<keyword evidence="8" id="KW-1185">Reference proteome</keyword>
<feature type="domain" description="RNA polymerase sigma-70 region 2" evidence="5">
    <location>
        <begin position="18"/>
        <end position="85"/>
    </location>
</feature>
<gene>
    <name evidence="7" type="ORF">ACFO4N_06325</name>
</gene>
<evidence type="ECO:0000256" key="2">
    <source>
        <dbReference type="ARBA" id="ARBA00023015"/>
    </source>
</evidence>
<dbReference type="Pfam" id="PF04542">
    <property type="entry name" value="Sigma70_r2"/>
    <property type="match status" value="1"/>
</dbReference>
<dbReference type="InterPro" id="IPR013325">
    <property type="entry name" value="RNA_pol_sigma_r2"/>
</dbReference>